<dbReference type="SFLD" id="SFLDG01150">
    <property type="entry name" value="Main.1:_Beta-like"/>
    <property type="match status" value="1"/>
</dbReference>
<dbReference type="SUPFAM" id="SSF52833">
    <property type="entry name" value="Thioredoxin-like"/>
    <property type="match status" value="1"/>
</dbReference>
<proteinExistence type="predicted"/>
<organism evidence="3 4">
    <name type="scientific">Shewanella japonica</name>
    <dbReference type="NCBI Taxonomy" id="93973"/>
    <lineage>
        <taxon>Bacteria</taxon>
        <taxon>Pseudomonadati</taxon>
        <taxon>Pseudomonadota</taxon>
        <taxon>Gammaproteobacteria</taxon>
        <taxon>Alteromonadales</taxon>
        <taxon>Shewanellaceae</taxon>
        <taxon>Shewanella</taxon>
    </lineage>
</organism>
<dbReference type="InterPro" id="IPR036249">
    <property type="entry name" value="Thioredoxin-like_sf"/>
</dbReference>
<gene>
    <name evidence="3" type="ORF">SJ2017_3261</name>
</gene>
<dbReference type="PANTHER" id="PTHR44051">
    <property type="entry name" value="GLUTATHIONE S-TRANSFERASE-RELATED"/>
    <property type="match status" value="1"/>
</dbReference>
<dbReference type="SFLD" id="SFLDS00019">
    <property type="entry name" value="Glutathione_Transferase_(cytos"/>
    <property type="match status" value="1"/>
</dbReference>
<reference evidence="3 4" key="1">
    <citation type="submission" date="2017-03" db="EMBL/GenBank/DDBJ databases">
        <title>Genome sequencing of Shewanella japonica KCTC 22435.</title>
        <authorList>
            <person name="Kim K.M."/>
        </authorList>
    </citation>
    <scope>NUCLEOTIDE SEQUENCE [LARGE SCALE GENOMIC DNA]</scope>
    <source>
        <strain evidence="3 4">KCTC 22435</strain>
    </source>
</reference>
<protein>
    <submittedName>
        <fullName evidence="3">Glutathione S-transferase</fullName>
    </submittedName>
</protein>
<dbReference type="Proteomes" id="UP000191820">
    <property type="component" value="Chromosome"/>
</dbReference>
<evidence type="ECO:0000259" key="1">
    <source>
        <dbReference type="PROSITE" id="PS50404"/>
    </source>
</evidence>
<dbReference type="PANTHER" id="PTHR44051:SF8">
    <property type="entry name" value="GLUTATHIONE S-TRANSFERASE GSTA"/>
    <property type="match status" value="1"/>
</dbReference>
<sequence length="208" mass="23529">MALTLFYAPGACSGVTINAIQELGLECDFKRINLASGEQKSPEYLQINPFGKVPALVIEGKLLTENPAILLYLNSLVPGSKLLPETEDEYQKCVYASDLMWFSSTVHPSVRHVCMPAYYTVSKDVCDVVASGRNMLTSHFEKAEKRLKASNWWYGEQWSIVDVYLHWCYTRALRGGFSLDDFPALLAHQKRVESKPSFQRRLAIEQSQ</sequence>
<evidence type="ECO:0000259" key="2">
    <source>
        <dbReference type="PROSITE" id="PS50405"/>
    </source>
</evidence>
<dbReference type="PROSITE" id="PS50405">
    <property type="entry name" value="GST_CTER"/>
    <property type="match status" value="1"/>
</dbReference>
<dbReference type="Pfam" id="PF02798">
    <property type="entry name" value="GST_N"/>
    <property type="match status" value="1"/>
</dbReference>
<dbReference type="InterPro" id="IPR036282">
    <property type="entry name" value="Glutathione-S-Trfase_C_sf"/>
</dbReference>
<dbReference type="PROSITE" id="PS50404">
    <property type="entry name" value="GST_NTER"/>
    <property type="match status" value="1"/>
</dbReference>
<dbReference type="Gene3D" id="3.40.30.10">
    <property type="entry name" value="Glutaredoxin"/>
    <property type="match status" value="1"/>
</dbReference>
<dbReference type="Gene3D" id="1.20.1050.10">
    <property type="match status" value="1"/>
</dbReference>
<feature type="domain" description="GST C-terminal" evidence="2">
    <location>
        <begin position="88"/>
        <end position="208"/>
    </location>
</feature>
<accession>A0ABM6JPQ6</accession>
<evidence type="ECO:0000313" key="3">
    <source>
        <dbReference type="EMBL" id="ARD23523.1"/>
    </source>
</evidence>
<dbReference type="InterPro" id="IPR040079">
    <property type="entry name" value="Glutathione_S-Trfase"/>
</dbReference>
<dbReference type="InterPro" id="IPR010987">
    <property type="entry name" value="Glutathione-S-Trfase_C-like"/>
</dbReference>
<dbReference type="RefSeq" id="WP_080916474.1">
    <property type="nucleotide sequence ID" value="NZ_CP020472.1"/>
</dbReference>
<keyword evidence="4" id="KW-1185">Reference proteome</keyword>
<dbReference type="CDD" id="cd03057">
    <property type="entry name" value="GST_N_Beta"/>
    <property type="match status" value="1"/>
</dbReference>
<dbReference type="EMBL" id="CP020472">
    <property type="protein sequence ID" value="ARD23523.1"/>
    <property type="molecule type" value="Genomic_DNA"/>
</dbReference>
<feature type="domain" description="GST N-terminal" evidence="1">
    <location>
        <begin position="1"/>
        <end position="81"/>
    </location>
</feature>
<dbReference type="SUPFAM" id="SSF47616">
    <property type="entry name" value="GST C-terminal domain-like"/>
    <property type="match status" value="1"/>
</dbReference>
<name>A0ABM6JPQ6_9GAMM</name>
<dbReference type="SFLD" id="SFLDG00358">
    <property type="entry name" value="Main_(cytGST)"/>
    <property type="match status" value="1"/>
</dbReference>
<evidence type="ECO:0000313" key="4">
    <source>
        <dbReference type="Proteomes" id="UP000191820"/>
    </source>
</evidence>
<dbReference type="InterPro" id="IPR004045">
    <property type="entry name" value="Glutathione_S-Trfase_N"/>
</dbReference>